<name>A0ABW3ECM1_9LACO</name>
<accession>A0ABW3ECM1</accession>
<sequence>MNQDTSTVTTSLNDKIKELAPQPIAQWLDPFIAIFKMGMETGIGTAYLQYVSEVNKVSIADIATQAPEFEQENLARTQQIAAVLSKRLDDEATPDFKAMDIKVRIQIVNANKAGSWDEARMYHKAELAPSDFVETYFDGFEYGYQLSLHSALSADEQQALSAEECLTTAEKRAKKEAGLQHEFTLNNETVLAQTYADILQALK</sequence>
<organism evidence="1 2">
    <name type="scientific">Loigolactobacillus binensis</name>
    <dbReference type="NCBI Taxonomy" id="2559922"/>
    <lineage>
        <taxon>Bacteria</taxon>
        <taxon>Bacillati</taxon>
        <taxon>Bacillota</taxon>
        <taxon>Bacilli</taxon>
        <taxon>Lactobacillales</taxon>
        <taxon>Lactobacillaceae</taxon>
        <taxon>Loigolactobacillus</taxon>
    </lineage>
</organism>
<proteinExistence type="predicted"/>
<keyword evidence="2" id="KW-1185">Reference proteome</keyword>
<dbReference type="Proteomes" id="UP001597104">
    <property type="component" value="Unassembled WGS sequence"/>
</dbReference>
<evidence type="ECO:0000313" key="1">
    <source>
        <dbReference type="EMBL" id="MFD0897867.1"/>
    </source>
</evidence>
<evidence type="ECO:0000313" key="2">
    <source>
        <dbReference type="Proteomes" id="UP001597104"/>
    </source>
</evidence>
<protein>
    <submittedName>
        <fullName evidence="1">Uncharacterized protein</fullName>
    </submittedName>
</protein>
<reference evidence="2" key="1">
    <citation type="journal article" date="2019" name="Int. J. Syst. Evol. Microbiol.">
        <title>The Global Catalogue of Microorganisms (GCM) 10K type strain sequencing project: providing services to taxonomists for standard genome sequencing and annotation.</title>
        <authorList>
            <consortium name="The Broad Institute Genomics Platform"/>
            <consortium name="The Broad Institute Genome Sequencing Center for Infectious Disease"/>
            <person name="Wu L."/>
            <person name="Ma J."/>
        </authorList>
    </citation>
    <scope>NUCLEOTIDE SEQUENCE [LARGE SCALE GENOMIC DNA]</scope>
    <source>
        <strain evidence="2">CCM 8925</strain>
    </source>
</reference>
<dbReference type="EMBL" id="JBHTIO010000042">
    <property type="protein sequence ID" value="MFD0897867.1"/>
    <property type="molecule type" value="Genomic_DNA"/>
</dbReference>
<gene>
    <name evidence="1" type="ORF">ACFQZ7_09050</name>
</gene>
<comment type="caution">
    <text evidence="1">The sequence shown here is derived from an EMBL/GenBank/DDBJ whole genome shotgun (WGS) entry which is preliminary data.</text>
</comment>
<dbReference type="RefSeq" id="WP_137638172.1">
    <property type="nucleotide sequence ID" value="NZ_BJDN01000019.1"/>
</dbReference>